<dbReference type="InterPro" id="IPR031107">
    <property type="entry name" value="Small_HSP"/>
</dbReference>
<dbReference type="Proteomes" id="UP001054857">
    <property type="component" value="Unassembled WGS sequence"/>
</dbReference>
<evidence type="ECO:0000313" key="6">
    <source>
        <dbReference type="EMBL" id="GFR47271.1"/>
    </source>
</evidence>
<dbReference type="SUPFAM" id="SSF49764">
    <property type="entry name" value="HSP20-like chaperones"/>
    <property type="match status" value="1"/>
</dbReference>
<proteinExistence type="inferred from homology"/>
<dbReference type="InterPro" id="IPR008978">
    <property type="entry name" value="HSP20-like_chaperone"/>
</dbReference>
<sequence>MALTLFNDPFMTEMDRAMNRMLSSFGMPVTRGPTTTTGGMGGMDLWRPFTTTAGTTTTMPMDIIETPNAFELHADTPGMTPEDVKVELHEGVLTVSGNRKIQREEKDPQGKVWRSERSAYSFARSFTLPDNVDSDNICASMDKGVLKVCVPKKEAETKAEPKRITVMGGGGAPTTMGGTIMGGTTTCAMGGGETTGTTTTGTATGTTA</sequence>
<comment type="similarity">
    <text evidence="2 3">Belongs to the small heat shock protein (HSP20) family.</text>
</comment>
<evidence type="ECO:0000256" key="4">
    <source>
        <dbReference type="SAM" id="MobiDB-lite"/>
    </source>
</evidence>
<dbReference type="InterPro" id="IPR002068">
    <property type="entry name" value="A-crystallin/Hsp20_dom"/>
</dbReference>
<feature type="compositionally biased region" description="Low complexity" evidence="4">
    <location>
        <begin position="195"/>
        <end position="208"/>
    </location>
</feature>
<feature type="region of interest" description="Disordered" evidence="4">
    <location>
        <begin position="189"/>
        <end position="208"/>
    </location>
</feature>
<gene>
    <name evidence="6" type="ORF">Agub_g8958</name>
</gene>
<dbReference type="Gene3D" id="2.60.40.790">
    <property type="match status" value="1"/>
</dbReference>
<evidence type="ECO:0000313" key="7">
    <source>
        <dbReference type="Proteomes" id="UP001054857"/>
    </source>
</evidence>
<evidence type="ECO:0000256" key="1">
    <source>
        <dbReference type="ARBA" id="ARBA00023016"/>
    </source>
</evidence>
<dbReference type="CDD" id="cd06464">
    <property type="entry name" value="ACD_sHsps-like"/>
    <property type="match status" value="1"/>
</dbReference>
<keyword evidence="7" id="KW-1185">Reference proteome</keyword>
<evidence type="ECO:0000256" key="3">
    <source>
        <dbReference type="RuleBase" id="RU003616"/>
    </source>
</evidence>
<organism evidence="6 7">
    <name type="scientific">Astrephomene gubernaculifera</name>
    <dbReference type="NCBI Taxonomy" id="47775"/>
    <lineage>
        <taxon>Eukaryota</taxon>
        <taxon>Viridiplantae</taxon>
        <taxon>Chlorophyta</taxon>
        <taxon>core chlorophytes</taxon>
        <taxon>Chlorophyceae</taxon>
        <taxon>CS clade</taxon>
        <taxon>Chlamydomonadales</taxon>
        <taxon>Astrephomenaceae</taxon>
        <taxon>Astrephomene</taxon>
    </lineage>
</organism>
<accession>A0AAD3HNQ0</accession>
<comment type="caution">
    <text evidence="6">The sequence shown here is derived from an EMBL/GenBank/DDBJ whole genome shotgun (WGS) entry which is preliminary data.</text>
</comment>
<dbReference type="Pfam" id="PF00011">
    <property type="entry name" value="HSP20"/>
    <property type="match status" value="1"/>
</dbReference>
<dbReference type="EMBL" id="BMAR01000017">
    <property type="protein sequence ID" value="GFR47271.1"/>
    <property type="molecule type" value="Genomic_DNA"/>
</dbReference>
<dbReference type="PROSITE" id="PS01031">
    <property type="entry name" value="SHSP"/>
    <property type="match status" value="1"/>
</dbReference>
<name>A0AAD3HNQ0_9CHLO</name>
<protein>
    <recommendedName>
        <fullName evidence="5">SHSP domain-containing protein</fullName>
    </recommendedName>
</protein>
<evidence type="ECO:0000259" key="5">
    <source>
        <dbReference type="PROSITE" id="PS01031"/>
    </source>
</evidence>
<evidence type="ECO:0000256" key="2">
    <source>
        <dbReference type="PROSITE-ProRule" id="PRU00285"/>
    </source>
</evidence>
<keyword evidence="1" id="KW-0346">Stress response</keyword>
<dbReference type="PANTHER" id="PTHR11527">
    <property type="entry name" value="HEAT-SHOCK PROTEIN 20 FAMILY MEMBER"/>
    <property type="match status" value="1"/>
</dbReference>
<dbReference type="AlphaFoldDB" id="A0AAD3HNQ0"/>
<reference evidence="6 7" key="1">
    <citation type="journal article" date="2021" name="Sci. Rep.">
        <title>Genome sequencing of the multicellular alga Astrephomene provides insights into convergent evolution of germ-soma differentiation.</title>
        <authorList>
            <person name="Yamashita S."/>
            <person name="Yamamoto K."/>
            <person name="Matsuzaki R."/>
            <person name="Suzuki S."/>
            <person name="Yamaguchi H."/>
            <person name="Hirooka S."/>
            <person name="Minakuchi Y."/>
            <person name="Miyagishima S."/>
            <person name="Kawachi M."/>
            <person name="Toyoda A."/>
            <person name="Nozaki H."/>
        </authorList>
    </citation>
    <scope>NUCLEOTIDE SEQUENCE [LARGE SCALE GENOMIC DNA]</scope>
    <source>
        <strain evidence="6 7">NIES-4017</strain>
    </source>
</reference>
<feature type="domain" description="SHSP" evidence="5">
    <location>
        <begin position="52"/>
        <end position="167"/>
    </location>
</feature>